<comment type="caution">
    <text evidence="1">The sequence shown here is derived from an EMBL/GenBank/DDBJ whole genome shotgun (WGS) entry which is preliminary data.</text>
</comment>
<organism evidence="1 2">
    <name type="scientific">Flavobacterium fryxellicola</name>
    <dbReference type="NCBI Taxonomy" id="249352"/>
    <lineage>
        <taxon>Bacteria</taxon>
        <taxon>Pseudomonadati</taxon>
        <taxon>Bacteroidota</taxon>
        <taxon>Flavobacteriia</taxon>
        <taxon>Flavobacteriales</taxon>
        <taxon>Flavobacteriaceae</taxon>
        <taxon>Flavobacterium</taxon>
    </lineage>
</organism>
<dbReference type="EMBL" id="LVJE01000013">
    <property type="protein sequence ID" value="OAB28051.1"/>
    <property type="molecule type" value="Genomic_DNA"/>
</dbReference>
<dbReference type="Proteomes" id="UP000077164">
    <property type="component" value="Unassembled WGS sequence"/>
</dbReference>
<name>A0A167X632_9FLAO</name>
<dbReference type="AlphaFoldDB" id="A0A167X632"/>
<proteinExistence type="predicted"/>
<evidence type="ECO:0000313" key="2">
    <source>
        <dbReference type="Proteomes" id="UP000077164"/>
    </source>
</evidence>
<keyword evidence="2" id="KW-1185">Reference proteome</keyword>
<sequence length="125" mass="13952">MHSEPAIVTTALQEINPEGFILKNDINTASLIAAYQAIMMGATFYSSTINKVQKENAIKRLNLDAIDCHILTLLDKKIKTKDMSNHIDLSLSAIEKRKTNIKNRLLKDNGNNAAIVIHAKKIRLL</sequence>
<gene>
    <name evidence="1" type="ORF">FBFR_09380</name>
</gene>
<dbReference type="STRING" id="249352.SAMN05444395_103121"/>
<evidence type="ECO:0000313" key="1">
    <source>
        <dbReference type="EMBL" id="OAB28051.1"/>
    </source>
</evidence>
<protein>
    <submittedName>
        <fullName evidence="1">Uncharacterized protein</fullName>
    </submittedName>
</protein>
<accession>A0A167X632</accession>
<reference evidence="1 2" key="1">
    <citation type="submission" date="2016-03" db="EMBL/GenBank/DDBJ databases">
        <title>Draft genome sequence of Flavobacterium fryxellicola DSM 16209.</title>
        <authorList>
            <person name="Shin S.-K."/>
            <person name="Yi H."/>
        </authorList>
    </citation>
    <scope>NUCLEOTIDE SEQUENCE [LARGE SCALE GENOMIC DNA]</scope>
    <source>
        <strain evidence="1 2">DSM 16209</strain>
    </source>
</reference>